<protein>
    <recommendedName>
        <fullName evidence="3">Calcium-binding protein</fullName>
    </recommendedName>
</protein>
<comment type="caution">
    <text evidence="1">The sequence shown here is derived from an EMBL/GenBank/DDBJ whole genome shotgun (WGS) entry which is preliminary data.</text>
</comment>
<organism evidence="1 2">
    <name type="scientific">Azospirillum oleiclasticum</name>
    <dbReference type="NCBI Taxonomy" id="2735135"/>
    <lineage>
        <taxon>Bacteria</taxon>
        <taxon>Pseudomonadati</taxon>
        <taxon>Pseudomonadota</taxon>
        <taxon>Alphaproteobacteria</taxon>
        <taxon>Rhodospirillales</taxon>
        <taxon>Azospirillaceae</taxon>
        <taxon>Azospirillum</taxon>
    </lineage>
</organism>
<evidence type="ECO:0000313" key="2">
    <source>
        <dbReference type="Proteomes" id="UP000584642"/>
    </source>
</evidence>
<dbReference type="InterPro" id="IPR011049">
    <property type="entry name" value="Serralysin-like_metalloprot_C"/>
</dbReference>
<reference evidence="1 2" key="1">
    <citation type="submission" date="2020-05" db="EMBL/GenBank/DDBJ databases">
        <title>Azospirillum oleiclasticum sp. nov, a nitrogen-fixing and heavy crude oil-emulsifying bacterium isolated from the crude oil of Yumen Oilfield.</title>
        <authorList>
            <person name="Wu D."/>
            <person name="Cai M."/>
            <person name="Zhang X."/>
        </authorList>
    </citation>
    <scope>NUCLEOTIDE SEQUENCE [LARGE SCALE GENOMIC DNA]</scope>
    <source>
        <strain evidence="1 2">ROY-1-1-2</strain>
    </source>
</reference>
<dbReference type="PRINTS" id="PR00313">
    <property type="entry name" value="CABNDNGRPT"/>
</dbReference>
<name>A0ABX2T2I4_9PROT</name>
<keyword evidence="2" id="KW-1185">Reference proteome</keyword>
<dbReference type="Gene3D" id="2.150.10.10">
    <property type="entry name" value="Serralysin-like metalloprotease, C-terminal"/>
    <property type="match status" value="1"/>
</dbReference>
<evidence type="ECO:0000313" key="1">
    <source>
        <dbReference type="EMBL" id="NYZ18509.1"/>
    </source>
</evidence>
<sequence length="290" mass="30470">MTLTYFNRAYYLQAYADVAADPYFSSRPEEHYERFGRIEGRNPNAAFDEGGYLSLNADVARAKVNGVIASGYDHWIANGQFEQRSPGIVTYPSLTYTTESGYLSANPDVAAAVARGDFVSGFQHWVQYGQSEGRGSSGGFLYNGDTTANSYTSFHRVPFTLQGNEGDDTLTGGSGYFASAFMGSDDVMLGGAGNDTITGGGGNDTMSGGPGADVFVFATPSFGGDVDVITDFDPGVDRVRLPSSVTPESLTITASGSDLLVSYNLAGPGAPNSSQQIRLTGLFGMLAGIG</sequence>
<proteinExistence type="predicted"/>
<dbReference type="Proteomes" id="UP000584642">
    <property type="component" value="Unassembled WGS sequence"/>
</dbReference>
<accession>A0ABX2T2I4</accession>
<dbReference type="RefSeq" id="WP_180280247.1">
    <property type="nucleotide sequence ID" value="NZ_JABFDB010000001.1"/>
</dbReference>
<dbReference type="EMBL" id="JABFDB010000001">
    <property type="protein sequence ID" value="NYZ18509.1"/>
    <property type="molecule type" value="Genomic_DNA"/>
</dbReference>
<dbReference type="SUPFAM" id="SSF51120">
    <property type="entry name" value="beta-Roll"/>
    <property type="match status" value="1"/>
</dbReference>
<dbReference type="Pfam" id="PF00353">
    <property type="entry name" value="HemolysinCabind"/>
    <property type="match status" value="2"/>
</dbReference>
<dbReference type="InterPro" id="IPR001343">
    <property type="entry name" value="Hemolysn_Ca-bd"/>
</dbReference>
<evidence type="ECO:0008006" key="3">
    <source>
        <dbReference type="Google" id="ProtNLM"/>
    </source>
</evidence>
<gene>
    <name evidence="1" type="ORF">HND93_02190</name>
</gene>